<reference evidence="5 6" key="1">
    <citation type="journal article" date="2018" name="Biotechnol. Adv.">
        <title>Improved genomic resources and new bioinformatic workflow for the carcinogenic parasite Clonorchis sinensis: Biotechnological implications.</title>
        <authorList>
            <person name="Wang D."/>
            <person name="Korhonen P.K."/>
            <person name="Gasser R.B."/>
            <person name="Young N.D."/>
        </authorList>
    </citation>
    <scope>NUCLEOTIDE SEQUENCE [LARGE SCALE GENOMIC DNA]</scope>
    <source>
        <strain evidence="5">Cs-k2</strain>
    </source>
</reference>
<feature type="region of interest" description="Disordered" evidence="3">
    <location>
        <begin position="406"/>
        <end position="462"/>
    </location>
</feature>
<dbReference type="InterPro" id="IPR035979">
    <property type="entry name" value="RBD_domain_sf"/>
</dbReference>
<feature type="compositionally biased region" description="Low complexity" evidence="3">
    <location>
        <begin position="406"/>
        <end position="420"/>
    </location>
</feature>
<dbReference type="OrthoDB" id="6277341at2759"/>
<dbReference type="Gene3D" id="3.30.70.330">
    <property type="match status" value="1"/>
</dbReference>
<comment type="caution">
    <text evidence="5">The sequence shown here is derived from an EMBL/GenBank/DDBJ whole genome shotgun (WGS) entry which is preliminary data.</text>
</comment>
<dbReference type="PROSITE" id="PS50102">
    <property type="entry name" value="RRM"/>
    <property type="match status" value="1"/>
</dbReference>
<feature type="compositionally biased region" description="Basic residues" evidence="3">
    <location>
        <begin position="425"/>
        <end position="448"/>
    </location>
</feature>
<dbReference type="SUPFAM" id="SSF54928">
    <property type="entry name" value="RNA-binding domain, RBD"/>
    <property type="match status" value="1"/>
</dbReference>
<evidence type="ECO:0000256" key="2">
    <source>
        <dbReference type="PROSITE-ProRule" id="PRU00176"/>
    </source>
</evidence>
<gene>
    <name evidence="5" type="ORF">CSKR_106166</name>
</gene>
<dbReference type="InterPro" id="IPR012677">
    <property type="entry name" value="Nucleotide-bd_a/b_plait_sf"/>
</dbReference>
<dbReference type="GO" id="GO:0005654">
    <property type="term" value="C:nucleoplasm"/>
    <property type="evidence" value="ECO:0007669"/>
    <property type="project" value="TreeGrafter"/>
</dbReference>
<accession>A0A8T1M611</accession>
<name>A0A8T1M611_CLOSI</name>
<evidence type="ECO:0000256" key="1">
    <source>
        <dbReference type="ARBA" id="ARBA00022884"/>
    </source>
</evidence>
<dbReference type="SMART" id="SM00360">
    <property type="entry name" value="RRM"/>
    <property type="match status" value="1"/>
</dbReference>
<dbReference type="CDD" id="cd00590">
    <property type="entry name" value="RRM_SF"/>
    <property type="match status" value="1"/>
</dbReference>
<sequence length="462" mass="52239">MVWSSDLGQWRCLVPDNRNFFRTSEDHLLLGGRMMATSGICSDLLRANLNAVRFCKGWWTCSARVGWQSCRGYNGCKKRSSFLLHLEDWDGVGQYSDYNGPYAAIQEAELLAVHVEVAVVKMICAGGPTHIGLHVFLLNRRTPTTTHVRMFIPRKNCLHIRNLPDSITYNDVWLEFKKFGEVVNVTIPMDVNTAKAKGYAFVEYADCDDAARALNEMHGILLWGRILTVQYSRSYPKTSREMALRSQLQPLKPIISNGPSIFSSALLPCAASPSSPKCGNRRWSSRSSSRSLRRSYRRNSSDSSFCSSDVLHPRKVRRSRRSRARSGSSCYRSRSETRSYSARYVRKWTVSPKGGRSKSRRRSSLSDSDDETDKFSQAGYYGPEIDLFSDDLPDSVVIAANLMNSSSSSLSTYSSSSRSSESPKRTSKRKRHRRTRRLRSRRHRRRQHSASSSGSASCLSTD</sequence>
<feature type="region of interest" description="Disordered" evidence="3">
    <location>
        <begin position="350"/>
        <end position="376"/>
    </location>
</feature>
<dbReference type="AlphaFoldDB" id="A0A8T1M611"/>
<protein>
    <recommendedName>
        <fullName evidence="4">RRM domain-containing protein</fullName>
    </recommendedName>
</protein>
<feature type="region of interest" description="Disordered" evidence="3">
    <location>
        <begin position="272"/>
        <end position="307"/>
    </location>
</feature>
<evidence type="ECO:0000313" key="6">
    <source>
        <dbReference type="Proteomes" id="UP000286415"/>
    </source>
</evidence>
<reference evidence="5 6" key="2">
    <citation type="journal article" date="2021" name="Genomics">
        <title>High-quality reference genome for Clonorchis sinensis.</title>
        <authorList>
            <person name="Young N.D."/>
            <person name="Stroehlein A.J."/>
            <person name="Kinkar L."/>
            <person name="Wang T."/>
            <person name="Sohn W.M."/>
            <person name="Chang B.C.H."/>
            <person name="Kaur P."/>
            <person name="Weisz D."/>
            <person name="Dudchenko O."/>
            <person name="Aiden E.L."/>
            <person name="Korhonen P.K."/>
            <person name="Gasser R.B."/>
        </authorList>
    </citation>
    <scope>NUCLEOTIDE SEQUENCE [LARGE SCALE GENOMIC DNA]</scope>
    <source>
        <strain evidence="5">Cs-k2</strain>
    </source>
</reference>
<dbReference type="PANTHER" id="PTHR15481">
    <property type="entry name" value="RIBONUCLEIC ACID BINDING PROTEIN S1"/>
    <property type="match status" value="1"/>
</dbReference>
<proteinExistence type="predicted"/>
<dbReference type="EMBL" id="NIRI02000056">
    <property type="protein sequence ID" value="KAG5444854.1"/>
    <property type="molecule type" value="Genomic_DNA"/>
</dbReference>
<evidence type="ECO:0000256" key="3">
    <source>
        <dbReference type="SAM" id="MobiDB-lite"/>
    </source>
</evidence>
<keyword evidence="1 2" id="KW-0694">RNA-binding</keyword>
<organism evidence="5 6">
    <name type="scientific">Clonorchis sinensis</name>
    <name type="common">Chinese liver fluke</name>
    <dbReference type="NCBI Taxonomy" id="79923"/>
    <lineage>
        <taxon>Eukaryota</taxon>
        <taxon>Metazoa</taxon>
        <taxon>Spiralia</taxon>
        <taxon>Lophotrochozoa</taxon>
        <taxon>Platyhelminthes</taxon>
        <taxon>Trematoda</taxon>
        <taxon>Digenea</taxon>
        <taxon>Opisthorchiida</taxon>
        <taxon>Opisthorchiata</taxon>
        <taxon>Opisthorchiidae</taxon>
        <taxon>Clonorchis</taxon>
    </lineage>
</organism>
<feature type="compositionally biased region" description="Low complexity" evidence="3">
    <location>
        <begin position="449"/>
        <end position="462"/>
    </location>
</feature>
<evidence type="ECO:0000259" key="4">
    <source>
        <dbReference type="PROSITE" id="PS50102"/>
    </source>
</evidence>
<dbReference type="GO" id="GO:0061574">
    <property type="term" value="C:ASAP complex"/>
    <property type="evidence" value="ECO:0007669"/>
    <property type="project" value="TreeGrafter"/>
</dbReference>
<feature type="domain" description="RRM" evidence="4">
    <location>
        <begin position="156"/>
        <end position="234"/>
    </location>
</feature>
<dbReference type="InterPro" id="IPR000504">
    <property type="entry name" value="RRM_dom"/>
</dbReference>
<dbReference type="GO" id="GO:0000398">
    <property type="term" value="P:mRNA splicing, via spliceosome"/>
    <property type="evidence" value="ECO:0007669"/>
    <property type="project" value="TreeGrafter"/>
</dbReference>
<dbReference type="Proteomes" id="UP000286415">
    <property type="component" value="Unassembled WGS sequence"/>
</dbReference>
<evidence type="ECO:0000313" key="5">
    <source>
        <dbReference type="EMBL" id="KAG5444854.1"/>
    </source>
</evidence>
<dbReference type="GO" id="GO:0003723">
    <property type="term" value="F:RNA binding"/>
    <property type="evidence" value="ECO:0007669"/>
    <property type="project" value="UniProtKB-UniRule"/>
</dbReference>
<keyword evidence="6" id="KW-1185">Reference proteome</keyword>
<dbReference type="PANTHER" id="PTHR15481:SF0">
    <property type="entry name" value="LD23870P-RELATED"/>
    <property type="match status" value="1"/>
</dbReference>
<dbReference type="Pfam" id="PF00076">
    <property type="entry name" value="RRM_1"/>
    <property type="match status" value="1"/>
</dbReference>
<dbReference type="GO" id="GO:0005737">
    <property type="term" value="C:cytoplasm"/>
    <property type="evidence" value="ECO:0007669"/>
    <property type="project" value="TreeGrafter"/>
</dbReference>